<evidence type="ECO:0000313" key="6">
    <source>
        <dbReference type="Ensembl" id="ENSCMIP00000046360.1"/>
    </source>
</evidence>
<dbReference type="GO" id="GO:0050700">
    <property type="term" value="F:CARD domain binding"/>
    <property type="evidence" value="ECO:0007669"/>
    <property type="project" value="TreeGrafter"/>
</dbReference>
<keyword evidence="1" id="KW-0597">Phosphoprotein</keyword>
<organism evidence="6 7">
    <name type="scientific">Callorhinchus milii</name>
    <name type="common">Ghost shark</name>
    <dbReference type="NCBI Taxonomy" id="7868"/>
    <lineage>
        <taxon>Eukaryota</taxon>
        <taxon>Metazoa</taxon>
        <taxon>Chordata</taxon>
        <taxon>Craniata</taxon>
        <taxon>Vertebrata</taxon>
        <taxon>Chondrichthyes</taxon>
        <taxon>Holocephali</taxon>
        <taxon>Chimaeriformes</taxon>
        <taxon>Callorhinchidae</taxon>
        <taxon>Callorhinchus</taxon>
    </lineage>
</organism>
<dbReference type="PANTHER" id="PTHR14559">
    <property type="entry name" value="CASPASE RECRUITMENT DOMAIN FAMILY"/>
    <property type="match status" value="1"/>
</dbReference>
<evidence type="ECO:0000256" key="3">
    <source>
        <dbReference type="SAM" id="Coils"/>
    </source>
</evidence>
<dbReference type="CDD" id="cd06736">
    <property type="entry name" value="PDZ_CARD11_CARD14-like"/>
    <property type="match status" value="1"/>
</dbReference>
<reference evidence="7" key="2">
    <citation type="journal article" date="2007" name="PLoS Biol.">
        <title>Survey sequencing and comparative analysis of the elephant shark (Callorhinchus milii) genome.</title>
        <authorList>
            <person name="Venkatesh B."/>
            <person name="Kirkness E.F."/>
            <person name="Loh Y.H."/>
            <person name="Halpern A.L."/>
            <person name="Lee A.P."/>
            <person name="Johnson J."/>
            <person name="Dandona N."/>
            <person name="Viswanathan L.D."/>
            <person name="Tay A."/>
            <person name="Venter J.C."/>
            <person name="Strausberg R.L."/>
            <person name="Brenner S."/>
        </authorList>
    </citation>
    <scope>NUCLEOTIDE SEQUENCE [LARGE SCALE GENOMIC DNA]</scope>
</reference>
<name>A0A4W3KGX4_CALMI</name>
<evidence type="ECO:0000256" key="1">
    <source>
        <dbReference type="ARBA" id="ARBA00022553"/>
    </source>
</evidence>
<dbReference type="Proteomes" id="UP000314986">
    <property type="component" value="Unassembled WGS sequence"/>
</dbReference>
<dbReference type="InterPro" id="IPR001315">
    <property type="entry name" value="CARD"/>
</dbReference>
<dbReference type="InParanoid" id="A0A4W3KGX4"/>
<dbReference type="GO" id="GO:0005737">
    <property type="term" value="C:cytoplasm"/>
    <property type="evidence" value="ECO:0007669"/>
    <property type="project" value="TreeGrafter"/>
</dbReference>
<feature type="domain" description="CARD" evidence="5">
    <location>
        <begin position="15"/>
        <end position="107"/>
    </location>
</feature>
<proteinExistence type="predicted"/>
<dbReference type="InterPro" id="IPR011029">
    <property type="entry name" value="DEATH-like_dom_sf"/>
</dbReference>
<evidence type="ECO:0000259" key="4">
    <source>
        <dbReference type="PROSITE" id="PS50106"/>
    </source>
</evidence>
<evidence type="ECO:0000259" key="5">
    <source>
        <dbReference type="PROSITE" id="PS50209"/>
    </source>
</evidence>
<feature type="domain" description="PDZ" evidence="4">
    <location>
        <begin position="372"/>
        <end position="461"/>
    </location>
</feature>
<dbReference type="STRING" id="7868.ENSCMIP00000046360"/>
<reference evidence="6" key="5">
    <citation type="submission" date="2025-09" db="UniProtKB">
        <authorList>
            <consortium name="Ensembl"/>
        </authorList>
    </citation>
    <scope>IDENTIFICATION</scope>
</reference>
<dbReference type="Gene3D" id="2.30.42.10">
    <property type="match status" value="1"/>
</dbReference>
<evidence type="ECO:0000256" key="2">
    <source>
        <dbReference type="ARBA" id="ARBA00023054"/>
    </source>
</evidence>
<dbReference type="Gene3D" id="3.40.50.300">
    <property type="entry name" value="P-loop containing nucleotide triphosphate hydrolases"/>
    <property type="match status" value="1"/>
</dbReference>
<dbReference type="PROSITE" id="PS50106">
    <property type="entry name" value="PDZ"/>
    <property type="match status" value="1"/>
</dbReference>
<dbReference type="PANTHER" id="PTHR14559:SF1">
    <property type="entry name" value="CASPASE RECRUITMENT DOMAIN-CONTAINING PROTEIN 14"/>
    <property type="match status" value="1"/>
</dbReference>
<dbReference type="InterPro" id="IPR036034">
    <property type="entry name" value="PDZ_sf"/>
</dbReference>
<reference evidence="6" key="4">
    <citation type="submission" date="2025-08" db="UniProtKB">
        <authorList>
            <consortium name="Ensembl"/>
        </authorList>
    </citation>
    <scope>IDENTIFICATION</scope>
</reference>
<dbReference type="SUPFAM" id="SSF47986">
    <property type="entry name" value="DEATH domain"/>
    <property type="match status" value="1"/>
</dbReference>
<dbReference type="GO" id="GO:0042981">
    <property type="term" value="P:regulation of apoptotic process"/>
    <property type="evidence" value="ECO:0007669"/>
    <property type="project" value="InterPro"/>
</dbReference>
<dbReference type="GeneTree" id="ENSGT00940000160777"/>
<dbReference type="OMA" id="VVWTEQN"/>
<protein>
    <submittedName>
        <fullName evidence="6">Caspase recruitment domain family member 14</fullName>
    </submittedName>
</protein>
<dbReference type="AlphaFoldDB" id="A0A4W3KGX4"/>
<dbReference type="Gene3D" id="2.30.30.40">
    <property type="entry name" value="SH3 Domains"/>
    <property type="match status" value="1"/>
</dbReference>
<keyword evidence="7" id="KW-1185">Reference proteome</keyword>
<dbReference type="Pfam" id="PF00619">
    <property type="entry name" value="CARD"/>
    <property type="match status" value="1"/>
</dbReference>
<dbReference type="Gene3D" id="1.10.533.10">
    <property type="entry name" value="Death Domain, Fas"/>
    <property type="match status" value="1"/>
</dbReference>
<dbReference type="FunFam" id="1.10.533.10:FF:000003">
    <property type="entry name" value="Caspase recruitment domain family, member 11"/>
    <property type="match status" value="1"/>
</dbReference>
<sequence>MDVVPPGKLVIKDLDEEAIWDLIENHRHIITSKVRPCHITPYLRQCLVITETDEEEILFGPHLKHRCMRTGYLLDLLRSRGKKGGVAFLESLGFYNPEIYTLITGEEPTRECSSMLGKIGLIFESKLPLLSPTPLFLVQEKCQKHQLHEKSQILEEQNQQLKKELESTKAMEANLSRMKMDWHRHHDEMFRLKEENYQILMRYTNTLQEKEMAVTRKAMSLDKDSQLVRKASQCKVTIDILEQDRVEALEDRQEMMKEMNTLRLDLDQADQLRNEFLDEKENLLMECTTLKMDCNMYKEKIDSLQSQVSELQKERDEAYGARDEVQVQMSKMIIDKDLCRRQVIELQDTCRELNKEILIFPPGIQRLRLLSRVSLVTFNGDSILDQIEIIGGNVTGIFIHNIKPESPALNSGLKTGFQIIMVEYNTQERKRTSLEDASLEEAVWTLKHIKGICSLSIRDNREVYQNLVENIEKKLVTSGDSFYIRANITFNKESGSLGGFTVQCNEILHITDSFFRRNSEWKAFRVNPHTMADMASGTIPNYYRKLVRIVSADISQRNPLWLSFDSDTINPDKDEGKSHFHSCFISDEQLPGNCFTLMPYSLVRPCHPPALRPVILVSTLIGKILSKKLLPFLFLECLRNEDYAEKERRGDIVGLKDIQNSLCSCFTRKAVEAVVAKNVHCLLELSLDCVRQLHRMEIYPIVIVIHMCEKNNKKLKKILHKYRVNEELLLKCAQREEGCLDKLPCLYHSIAPDAWNDLDSLINCVKTAVREEQKKIVWIEKAPL</sequence>
<accession>A0A4W3KGX4</accession>
<dbReference type="InterPro" id="IPR001478">
    <property type="entry name" value="PDZ"/>
</dbReference>
<dbReference type="InterPro" id="IPR027417">
    <property type="entry name" value="P-loop_NTPase"/>
</dbReference>
<dbReference type="SUPFAM" id="SSF50156">
    <property type="entry name" value="PDZ domain-like"/>
    <property type="match status" value="1"/>
</dbReference>
<dbReference type="Ensembl" id="ENSCMIT00000047020.1">
    <property type="protein sequence ID" value="ENSCMIP00000046360.1"/>
    <property type="gene ID" value="ENSCMIG00000019062.1"/>
</dbReference>
<keyword evidence="2 3" id="KW-0175">Coiled coil</keyword>
<dbReference type="PROSITE" id="PS50209">
    <property type="entry name" value="CARD"/>
    <property type="match status" value="1"/>
</dbReference>
<reference evidence="7" key="1">
    <citation type="journal article" date="2006" name="Science">
        <title>Ancient noncoding elements conserved in the human genome.</title>
        <authorList>
            <person name="Venkatesh B."/>
            <person name="Kirkness E.F."/>
            <person name="Loh Y.H."/>
            <person name="Halpern A.L."/>
            <person name="Lee A.P."/>
            <person name="Johnson J."/>
            <person name="Dandona N."/>
            <person name="Viswanathan L.D."/>
            <person name="Tay A."/>
            <person name="Venter J.C."/>
            <person name="Strausberg R.L."/>
            <person name="Brenner S."/>
        </authorList>
    </citation>
    <scope>NUCLEOTIDE SEQUENCE [LARGE SCALE GENOMIC DNA]</scope>
</reference>
<dbReference type="SUPFAM" id="SSF52540">
    <property type="entry name" value="P-loop containing nucleoside triphosphate hydrolases"/>
    <property type="match status" value="1"/>
</dbReference>
<feature type="coiled-coil region" evidence="3">
    <location>
        <begin position="144"/>
        <end position="178"/>
    </location>
</feature>
<reference evidence="7" key="3">
    <citation type="journal article" date="2014" name="Nature">
        <title>Elephant shark genome provides unique insights into gnathostome evolution.</title>
        <authorList>
            <consortium name="International Elephant Shark Genome Sequencing Consortium"/>
            <person name="Venkatesh B."/>
            <person name="Lee A.P."/>
            <person name="Ravi V."/>
            <person name="Maurya A.K."/>
            <person name="Lian M.M."/>
            <person name="Swann J.B."/>
            <person name="Ohta Y."/>
            <person name="Flajnik M.F."/>
            <person name="Sutoh Y."/>
            <person name="Kasahara M."/>
            <person name="Hoon S."/>
            <person name="Gangu V."/>
            <person name="Roy S.W."/>
            <person name="Irimia M."/>
            <person name="Korzh V."/>
            <person name="Kondrychyn I."/>
            <person name="Lim Z.W."/>
            <person name="Tay B.H."/>
            <person name="Tohari S."/>
            <person name="Kong K.W."/>
            <person name="Ho S."/>
            <person name="Lorente-Galdos B."/>
            <person name="Quilez J."/>
            <person name="Marques-Bonet T."/>
            <person name="Raney B.J."/>
            <person name="Ingham P.W."/>
            <person name="Tay A."/>
            <person name="Hillier L.W."/>
            <person name="Minx P."/>
            <person name="Boehm T."/>
            <person name="Wilson R.K."/>
            <person name="Brenner S."/>
            <person name="Warren W.C."/>
        </authorList>
    </citation>
    <scope>NUCLEOTIDE SEQUENCE [LARGE SCALE GENOMIC DNA]</scope>
</reference>
<feature type="coiled-coil region" evidence="3">
    <location>
        <begin position="238"/>
        <end position="356"/>
    </location>
</feature>
<evidence type="ECO:0000313" key="7">
    <source>
        <dbReference type="Proteomes" id="UP000314986"/>
    </source>
</evidence>